<evidence type="ECO:0000256" key="2">
    <source>
        <dbReference type="SAM" id="SignalP"/>
    </source>
</evidence>
<reference evidence="3" key="1">
    <citation type="submission" date="2021-01" db="UniProtKB">
        <authorList>
            <consortium name="EnsemblMetazoa"/>
        </authorList>
    </citation>
    <scope>IDENTIFICATION</scope>
</reference>
<dbReference type="Proteomes" id="UP000594262">
    <property type="component" value="Unplaced"/>
</dbReference>
<organism evidence="3 4">
    <name type="scientific">Clytia hemisphaerica</name>
    <dbReference type="NCBI Taxonomy" id="252671"/>
    <lineage>
        <taxon>Eukaryota</taxon>
        <taxon>Metazoa</taxon>
        <taxon>Cnidaria</taxon>
        <taxon>Hydrozoa</taxon>
        <taxon>Hydroidolina</taxon>
        <taxon>Leptothecata</taxon>
        <taxon>Obeliida</taxon>
        <taxon>Clytiidae</taxon>
        <taxon>Clytia</taxon>
    </lineage>
</organism>
<evidence type="ECO:0008006" key="5">
    <source>
        <dbReference type="Google" id="ProtNLM"/>
    </source>
</evidence>
<accession>A0A7M5WJ75</accession>
<keyword evidence="2" id="KW-0732">Signal</keyword>
<keyword evidence="4" id="KW-1185">Reference proteome</keyword>
<feature type="chain" id="PRO_5029504473" description="Cnidarian restricted protein" evidence="2">
    <location>
        <begin position="22"/>
        <end position="639"/>
    </location>
</feature>
<dbReference type="AlphaFoldDB" id="A0A7M5WJ75"/>
<feature type="region of interest" description="Disordered" evidence="1">
    <location>
        <begin position="23"/>
        <end position="127"/>
    </location>
</feature>
<sequence length="639" mass="72569">MWKLLTLACLFLLFCSPNVQCRSKKKQKQKNLSEKEVKDNEVQKVSSSKVPNGGRKGPTSGNLAGNLHISPVSIPFPVPKKVKGKKGKKVKERNRESATSRQQKNKKKQPRESDNDTSRRSNIEQILDSEQVVARMRRDIDEEKFSEEERKLIDDWFNMDVAKETGNIPSRETASFVPPNLRYIYETDAYNDLFAPQENGEQVRVQKRSIDVDDESDVTENDDDVDLMSQNEDDRDERVIEKRDVTDYDVIDDMSLDEEDVPRDMRTREISPADDLYGDEVMDIVEESGFTEPIHHTIVTREAPSNDVQADPNNVNAAAKALDNILVGLGINEDRIIEQTRECIQESLKERRSVDQQFRRHIIHARQVMDEPVHRRSDIIALKRSLEDDQAAEKNMNEKIELCNDIIMNVLKVKAAEWSARNRVASSATDQKSAVFNSASSSFIESAAKPTAPINSAASISELKSQYSPMVPSVLSQAFRNQQEQPKPAAEAAPMFTTITLQPQQPVAQPVPVTASFVQSPRPITQLQESHEIGMQRHFDNAPNPSNTLTAPQPALQAPSVLNQPHLVEHFQQPMFKTFSPQKQYNSQPLAYNRLSYNGNDMVRQNYQMFHQAPPVSMMRQNKTIKCLNKILSMNIFMV</sequence>
<evidence type="ECO:0000313" key="4">
    <source>
        <dbReference type="Proteomes" id="UP000594262"/>
    </source>
</evidence>
<dbReference type="EnsemblMetazoa" id="CLYHEMT003766.2">
    <property type="protein sequence ID" value="CLYHEMP003766.2"/>
    <property type="gene ID" value="CLYHEMG003766"/>
</dbReference>
<feature type="signal peptide" evidence="2">
    <location>
        <begin position="1"/>
        <end position="21"/>
    </location>
</feature>
<dbReference type="RefSeq" id="XP_066910141.1">
    <property type="nucleotide sequence ID" value="XM_067054040.1"/>
</dbReference>
<feature type="region of interest" description="Disordered" evidence="1">
    <location>
        <begin position="197"/>
        <end position="234"/>
    </location>
</feature>
<evidence type="ECO:0000256" key="1">
    <source>
        <dbReference type="SAM" id="MobiDB-lite"/>
    </source>
</evidence>
<feature type="compositionally biased region" description="Basic and acidic residues" evidence="1">
    <location>
        <begin position="31"/>
        <end position="42"/>
    </location>
</feature>
<evidence type="ECO:0000313" key="3">
    <source>
        <dbReference type="EnsemblMetazoa" id="CLYHEMP003766.2"/>
    </source>
</evidence>
<proteinExistence type="predicted"/>
<name>A0A7M5WJ75_9CNID</name>
<feature type="compositionally biased region" description="Acidic residues" evidence="1">
    <location>
        <begin position="212"/>
        <end position="234"/>
    </location>
</feature>
<feature type="compositionally biased region" description="Basic and acidic residues" evidence="1">
    <location>
        <begin position="110"/>
        <end position="122"/>
    </location>
</feature>
<protein>
    <recommendedName>
        <fullName evidence="5">Cnidarian restricted protein</fullName>
    </recommendedName>
</protein>
<feature type="compositionally biased region" description="Basic residues" evidence="1">
    <location>
        <begin position="80"/>
        <end position="92"/>
    </location>
</feature>
<dbReference type="GeneID" id="136797465"/>